<feature type="coiled-coil region" evidence="1">
    <location>
        <begin position="19"/>
        <end position="46"/>
    </location>
</feature>
<comment type="caution">
    <text evidence="3">The sequence shown here is derived from an EMBL/GenBank/DDBJ whole genome shotgun (WGS) entry which is preliminary data.</text>
</comment>
<dbReference type="OrthoDB" id="192847at2"/>
<evidence type="ECO:0000259" key="2">
    <source>
        <dbReference type="Pfam" id="PF01272"/>
    </source>
</evidence>
<dbReference type="RefSeq" id="WP_123264697.1">
    <property type="nucleotide sequence ID" value="NZ_RJUG01000001.1"/>
</dbReference>
<organism evidence="3 4">
    <name type="scientific">Kaistella daneshvariae</name>
    <dbReference type="NCBI Taxonomy" id="2487074"/>
    <lineage>
        <taxon>Bacteria</taxon>
        <taxon>Pseudomonadati</taxon>
        <taxon>Bacteroidota</taxon>
        <taxon>Flavobacteriia</taxon>
        <taxon>Flavobacteriales</taxon>
        <taxon>Weeksellaceae</taxon>
        <taxon>Chryseobacterium group</taxon>
        <taxon>Kaistella</taxon>
    </lineage>
</organism>
<keyword evidence="1" id="KW-0175">Coiled coil</keyword>
<dbReference type="GO" id="GO:0070063">
    <property type="term" value="F:RNA polymerase binding"/>
    <property type="evidence" value="ECO:0007669"/>
    <property type="project" value="InterPro"/>
</dbReference>
<protein>
    <submittedName>
        <fullName evidence="3">Transcription elongation factor GreAB</fullName>
    </submittedName>
</protein>
<reference evidence="4" key="1">
    <citation type="submission" date="2018-11" db="EMBL/GenBank/DDBJ databases">
        <title>Proposal to divide the Flavobacteriaceae and reorganize its genera based on Amino Acid Identity values calculated from whole genome sequences.</title>
        <authorList>
            <person name="Nicholson A.C."/>
            <person name="Gulvik C.A."/>
            <person name="Whitney A.M."/>
            <person name="Humrighouse B.W."/>
            <person name="Bell M."/>
            <person name="Holmes B."/>
            <person name="Steigerwalt A."/>
            <person name="Villarma A."/>
            <person name="Sheth M."/>
            <person name="Batra D."/>
            <person name="Pryor J."/>
            <person name="Bernardet J.-F."/>
            <person name="Hugo C."/>
            <person name="Kampfer P."/>
            <person name="Newman J."/>
            <person name="Mcquiston J.R."/>
        </authorList>
    </citation>
    <scope>NUCLEOTIDE SEQUENCE [LARGE SCALE GENOMIC DNA]</scope>
    <source>
        <strain evidence="4">H3056</strain>
    </source>
</reference>
<keyword evidence="3" id="KW-0648">Protein biosynthesis</keyword>
<dbReference type="Pfam" id="PF01272">
    <property type="entry name" value="GreA_GreB"/>
    <property type="match status" value="1"/>
</dbReference>
<dbReference type="PANTHER" id="PTHR30437:SF5">
    <property type="entry name" value="REGULATOR OF NUCLEOSIDE DIPHOSPHATE KINASE"/>
    <property type="match status" value="1"/>
</dbReference>
<name>A0A3N0WZT1_9FLAO</name>
<feature type="domain" description="Transcription elongation factor GreA/GreB C-terminal" evidence="2">
    <location>
        <begin position="48"/>
        <end position="122"/>
    </location>
</feature>
<dbReference type="GO" id="GO:0003677">
    <property type="term" value="F:DNA binding"/>
    <property type="evidence" value="ECO:0007669"/>
    <property type="project" value="InterPro"/>
</dbReference>
<dbReference type="Gene3D" id="3.10.50.30">
    <property type="entry name" value="Transcription elongation factor, GreA/GreB, C-terminal domain"/>
    <property type="match status" value="1"/>
</dbReference>
<dbReference type="GO" id="GO:0032784">
    <property type="term" value="P:regulation of DNA-templated transcription elongation"/>
    <property type="evidence" value="ECO:0007669"/>
    <property type="project" value="InterPro"/>
</dbReference>
<evidence type="ECO:0000313" key="3">
    <source>
        <dbReference type="EMBL" id="ROI10607.1"/>
    </source>
</evidence>
<dbReference type="InterPro" id="IPR023459">
    <property type="entry name" value="Tscrpt_elong_fac_GreA/B_fam"/>
</dbReference>
<dbReference type="GO" id="GO:0006354">
    <property type="term" value="P:DNA-templated transcription elongation"/>
    <property type="evidence" value="ECO:0007669"/>
    <property type="project" value="TreeGrafter"/>
</dbReference>
<accession>A0A3N0WZT1</accession>
<dbReference type="AlphaFoldDB" id="A0A3N0WZT1"/>
<dbReference type="EMBL" id="RJUG01000001">
    <property type="protein sequence ID" value="ROI10607.1"/>
    <property type="molecule type" value="Genomic_DNA"/>
</dbReference>
<keyword evidence="3" id="KW-0251">Elongation factor</keyword>
<reference evidence="4" key="2">
    <citation type="submission" date="2018-11" db="EMBL/GenBank/DDBJ databases">
        <title>Proposal to divide the Flavobacteriaceae and reorganize its genera based on Amino Acid Identity values calculated from whole genome sequences.</title>
        <authorList>
            <person name="Nicholson A.C."/>
            <person name="Gulvik C.A."/>
            <person name="Whitney A.M."/>
            <person name="Humrighouse B.W."/>
            <person name="Bell M."/>
            <person name="Holmens B."/>
            <person name="Steigerwalt A."/>
            <person name="Villarma A."/>
            <person name="Sheth M."/>
            <person name="Batra D."/>
            <person name="Pryor J."/>
            <person name="Bernardet J.-F."/>
            <person name="Hugo C."/>
            <person name="Kampfer P."/>
            <person name="Newman J."/>
            <person name="Mcquiston J.R."/>
        </authorList>
    </citation>
    <scope>NUCLEOTIDE SEQUENCE [LARGE SCALE GENOMIC DNA]</scope>
    <source>
        <strain evidence="4">H3056</strain>
    </source>
</reference>
<evidence type="ECO:0000256" key="1">
    <source>
        <dbReference type="SAM" id="Coils"/>
    </source>
</evidence>
<gene>
    <name evidence="3" type="ORF">EGI11_01530</name>
</gene>
<dbReference type="PANTHER" id="PTHR30437">
    <property type="entry name" value="TRANSCRIPTION ELONGATION FACTOR GREA"/>
    <property type="match status" value="1"/>
</dbReference>
<dbReference type="InterPro" id="IPR001437">
    <property type="entry name" value="Tscrpt_elong_fac_GreA/B_C"/>
</dbReference>
<proteinExistence type="predicted"/>
<dbReference type="SUPFAM" id="SSF54534">
    <property type="entry name" value="FKBP-like"/>
    <property type="match status" value="1"/>
</dbReference>
<dbReference type="GO" id="GO:0003746">
    <property type="term" value="F:translation elongation factor activity"/>
    <property type="evidence" value="ECO:0007669"/>
    <property type="project" value="UniProtKB-KW"/>
</dbReference>
<dbReference type="InterPro" id="IPR036953">
    <property type="entry name" value="GreA/GreB_C_sf"/>
</dbReference>
<dbReference type="PIRSF" id="PIRSF006092">
    <property type="entry name" value="GreA_GreB"/>
    <property type="match status" value="1"/>
</dbReference>
<dbReference type="Proteomes" id="UP000270224">
    <property type="component" value="Unassembled WGS sequence"/>
</dbReference>
<evidence type="ECO:0000313" key="4">
    <source>
        <dbReference type="Proteomes" id="UP000270224"/>
    </source>
</evidence>
<sequence>MSENIVLTTGIYDLIKDHLRRKRTTIEEEEILLNQLRQAKQVRRKELPQDVVTVNCEVTIKDLETEKEEKFLFVQTSKEKVKKGKYSILSPIALATVGNKVGDVITWPFKDGDKKLEILSVEHYN</sequence>